<dbReference type="SMART" id="SM00100">
    <property type="entry name" value="cNMP"/>
    <property type="match status" value="1"/>
</dbReference>
<organism evidence="10 11">
    <name type="scientific">Roseospira visakhapatnamensis</name>
    <dbReference type="NCBI Taxonomy" id="390880"/>
    <lineage>
        <taxon>Bacteria</taxon>
        <taxon>Pseudomonadati</taxon>
        <taxon>Pseudomonadota</taxon>
        <taxon>Alphaproteobacteria</taxon>
        <taxon>Rhodospirillales</taxon>
        <taxon>Rhodospirillaceae</taxon>
        <taxon>Roseospira</taxon>
    </lineage>
</organism>
<reference evidence="10 11" key="1">
    <citation type="submission" date="2020-08" db="EMBL/GenBank/DDBJ databases">
        <title>Genome sequencing of Purple Non-Sulfur Bacteria from various extreme environments.</title>
        <authorList>
            <person name="Mayer M."/>
        </authorList>
    </citation>
    <scope>NUCLEOTIDE SEQUENCE [LARGE SCALE GENOMIC DNA]</scope>
    <source>
        <strain evidence="10 11">JA131</strain>
    </source>
</reference>
<dbReference type="InterPro" id="IPR039421">
    <property type="entry name" value="Type_1_exporter"/>
</dbReference>
<dbReference type="Proteomes" id="UP000554286">
    <property type="component" value="Unassembled WGS sequence"/>
</dbReference>
<dbReference type="InterPro" id="IPR003439">
    <property type="entry name" value="ABC_transporter-like_ATP-bd"/>
</dbReference>
<dbReference type="InterPro" id="IPR018488">
    <property type="entry name" value="cNMP-bd_CS"/>
</dbReference>
<dbReference type="SUPFAM" id="SSF90123">
    <property type="entry name" value="ABC transporter transmembrane region"/>
    <property type="match status" value="1"/>
</dbReference>
<evidence type="ECO:0000256" key="2">
    <source>
        <dbReference type="ARBA" id="ARBA00022692"/>
    </source>
</evidence>
<dbReference type="PROSITE" id="PS50042">
    <property type="entry name" value="CNMP_BINDING_3"/>
    <property type="match status" value="1"/>
</dbReference>
<proteinExistence type="predicted"/>
<accession>A0A7W6R9L0</accession>
<feature type="compositionally biased region" description="Low complexity" evidence="5">
    <location>
        <begin position="337"/>
        <end position="354"/>
    </location>
</feature>
<evidence type="ECO:0000256" key="6">
    <source>
        <dbReference type="SAM" id="Phobius"/>
    </source>
</evidence>
<feature type="transmembrane region" description="Helical" evidence="6">
    <location>
        <begin position="168"/>
        <end position="185"/>
    </location>
</feature>
<dbReference type="InterPro" id="IPR000595">
    <property type="entry name" value="cNMP-bd_dom"/>
</dbReference>
<dbReference type="Gene3D" id="2.60.120.10">
    <property type="entry name" value="Jelly Rolls"/>
    <property type="match status" value="1"/>
</dbReference>
<dbReference type="EMBL" id="JACIGK010000001">
    <property type="protein sequence ID" value="MBB4264412.1"/>
    <property type="molecule type" value="Genomic_DNA"/>
</dbReference>
<feature type="domain" description="ABC transporter" evidence="8">
    <location>
        <begin position="367"/>
        <end position="901"/>
    </location>
</feature>
<dbReference type="Pfam" id="PF00005">
    <property type="entry name" value="ABC_tran"/>
    <property type="match status" value="1"/>
</dbReference>
<evidence type="ECO:0000259" key="7">
    <source>
        <dbReference type="PROSITE" id="PS50042"/>
    </source>
</evidence>
<evidence type="ECO:0000256" key="5">
    <source>
        <dbReference type="SAM" id="MobiDB-lite"/>
    </source>
</evidence>
<evidence type="ECO:0000313" key="11">
    <source>
        <dbReference type="Proteomes" id="UP000554286"/>
    </source>
</evidence>
<dbReference type="GO" id="GO:0034040">
    <property type="term" value="F:ATPase-coupled lipid transmembrane transporter activity"/>
    <property type="evidence" value="ECO:0007669"/>
    <property type="project" value="TreeGrafter"/>
</dbReference>
<dbReference type="GO" id="GO:0140359">
    <property type="term" value="F:ABC-type transporter activity"/>
    <property type="evidence" value="ECO:0007669"/>
    <property type="project" value="InterPro"/>
</dbReference>
<feature type="transmembrane region" description="Helical" evidence="6">
    <location>
        <begin position="20"/>
        <end position="35"/>
    </location>
</feature>
<keyword evidence="2 6" id="KW-0812">Transmembrane</keyword>
<feature type="region of interest" description="Disordered" evidence="5">
    <location>
        <begin position="336"/>
        <end position="365"/>
    </location>
</feature>
<feature type="domain" description="Cyclic nucleotide-binding" evidence="7">
    <location>
        <begin position="926"/>
        <end position="1045"/>
    </location>
</feature>
<dbReference type="InterPro" id="IPR027417">
    <property type="entry name" value="P-loop_NTPase"/>
</dbReference>
<dbReference type="InterPro" id="IPR036640">
    <property type="entry name" value="ABC1_TM_sf"/>
</dbReference>
<dbReference type="InterPro" id="IPR014710">
    <property type="entry name" value="RmlC-like_jellyroll"/>
</dbReference>
<dbReference type="Pfam" id="PF00027">
    <property type="entry name" value="cNMP_binding"/>
    <property type="match status" value="1"/>
</dbReference>
<feature type="region of interest" description="Disordered" evidence="5">
    <location>
        <begin position="471"/>
        <end position="510"/>
    </location>
</feature>
<evidence type="ECO:0000256" key="1">
    <source>
        <dbReference type="ARBA" id="ARBA00004651"/>
    </source>
</evidence>
<evidence type="ECO:0000259" key="9">
    <source>
        <dbReference type="PROSITE" id="PS50929"/>
    </source>
</evidence>
<feature type="transmembrane region" description="Helical" evidence="6">
    <location>
        <begin position="255"/>
        <end position="277"/>
    </location>
</feature>
<name>A0A7W6R9L0_9PROT</name>
<gene>
    <name evidence="10" type="ORF">GGD89_000018</name>
</gene>
<evidence type="ECO:0000256" key="4">
    <source>
        <dbReference type="ARBA" id="ARBA00023136"/>
    </source>
</evidence>
<dbReference type="Pfam" id="PF00664">
    <property type="entry name" value="ABC_membrane"/>
    <property type="match status" value="1"/>
</dbReference>
<dbReference type="GO" id="GO:0005524">
    <property type="term" value="F:ATP binding"/>
    <property type="evidence" value="ECO:0007669"/>
    <property type="project" value="InterPro"/>
</dbReference>
<evidence type="ECO:0000259" key="8">
    <source>
        <dbReference type="PROSITE" id="PS50893"/>
    </source>
</evidence>
<feature type="compositionally biased region" description="Low complexity" evidence="5">
    <location>
        <begin position="894"/>
        <end position="905"/>
    </location>
</feature>
<keyword evidence="3 6" id="KW-1133">Transmembrane helix</keyword>
<comment type="subcellular location">
    <subcellularLocation>
        <location evidence="1">Cell membrane</location>
        <topology evidence="1">Multi-pass membrane protein</topology>
    </subcellularLocation>
</comment>
<keyword evidence="4 6" id="KW-0472">Membrane</keyword>
<comment type="caution">
    <text evidence="10">The sequence shown here is derived from an EMBL/GenBank/DDBJ whole genome shotgun (WGS) entry which is preliminary data.</text>
</comment>
<keyword evidence="11" id="KW-1185">Reference proteome</keyword>
<feature type="region of interest" description="Disordered" evidence="5">
    <location>
        <begin position="879"/>
        <end position="911"/>
    </location>
</feature>
<feature type="transmembrane region" description="Helical" evidence="6">
    <location>
        <begin position="140"/>
        <end position="162"/>
    </location>
</feature>
<dbReference type="InterPro" id="IPR018490">
    <property type="entry name" value="cNMP-bd_dom_sf"/>
</dbReference>
<evidence type="ECO:0000256" key="3">
    <source>
        <dbReference type="ARBA" id="ARBA00022989"/>
    </source>
</evidence>
<dbReference type="GO" id="GO:0016887">
    <property type="term" value="F:ATP hydrolysis activity"/>
    <property type="evidence" value="ECO:0007669"/>
    <property type="project" value="InterPro"/>
</dbReference>
<dbReference type="RefSeq" id="WP_184042059.1">
    <property type="nucleotide sequence ID" value="NZ_JACIGK010000001.1"/>
</dbReference>
<feature type="compositionally biased region" description="Basic and acidic residues" evidence="5">
    <location>
        <begin position="476"/>
        <end position="496"/>
    </location>
</feature>
<dbReference type="GO" id="GO:0005886">
    <property type="term" value="C:plasma membrane"/>
    <property type="evidence" value="ECO:0007669"/>
    <property type="project" value="UniProtKB-SubCell"/>
</dbReference>
<dbReference type="SUPFAM" id="SSF51206">
    <property type="entry name" value="cAMP-binding domain-like"/>
    <property type="match status" value="1"/>
</dbReference>
<dbReference type="PANTHER" id="PTHR24221">
    <property type="entry name" value="ATP-BINDING CASSETTE SUB-FAMILY B"/>
    <property type="match status" value="1"/>
</dbReference>
<protein>
    <submittedName>
        <fullName evidence="10">ABC-type multidrug transport system fused ATPase/permease subunit</fullName>
    </submittedName>
</protein>
<evidence type="ECO:0000313" key="10">
    <source>
        <dbReference type="EMBL" id="MBB4264412.1"/>
    </source>
</evidence>
<dbReference type="PROSITE" id="PS50893">
    <property type="entry name" value="ABC_TRANSPORTER_2"/>
    <property type="match status" value="1"/>
</dbReference>
<dbReference type="SUPFAM" id="SSF52540">
    <property type="entry name" value="P-loop containing nucleoside triphosphate hydrolases"/>
    <property type="match status" value="1"/>
</dbReference>
<dbReference type="PROSITE" id="PS50929">
    <property type="entry name" value="ABC_TM1F"/>
    <property type="match status" value="1"/>
</dbReference>
<dbReference type="InterPro" id="IPR011527">
    <property type="entry name" value="ABC1_TM_dom"/>
</dbReference>
<dbReference type="Gene3D" id="1.20.1560.10">
    <property type="entry name" value="ABC transporter type 1, transmembrane domain"/>
    <property type="match status" value="1"/>
</dbReference>
<feature type="domain" description="ABC transmembrane type-1" evidence="9">
    <location>
        <begin position="39"/>
        <end position="312"/>
    </location>
</feature>
<dbReference type="AlphaFoldDB" id="A0A7W6R9L0"/>
<sequence length="1059" mass="114726">MPPSIFRFVWSFSRGQQVRVLLLTVISFPFLYVSFEVPKRIINDAIGGGDGARSFFGLDMDQVTYLWVLCGIFLALMLINGGFKYAINVYRGVIAERMLRRLRYMLIERILRFPLPHFRSVSQGQTVAMISQESEPLGGFFGDALALPAFQGGILLTILTFMFMQDPVLGAAAIALYPIQVWLIPKLQRKVNALNKERVRTLRHMSDRIGETVSGVADIRVNNTERYELAGFSSILHHIYFIRFDIYKYKFLIKFLNNFFSQVTPFFFYAIGGYLVIRGDLSIGALVAVLAAYKDIYGPWKELLRYYQTMEDARVRYGVLIEQFAPDGMLPTTRTLAPPGASGVSASESGATSAPAPSMPTSRSRLSLTAGVVETDDGTRPVDGATLSLTLNQHVALLGHTGSGRPELAQVLAGLLPLSRGQLTLDGQPLGALPPAVMGRWVAYVDQDSYLRAGTLGEALHYGLKRAPADGAGAVREGRDRREAEMSGNAVERDDGPWSGGEGDDGESDDPLAARARRVLARVSLEDDVIAFGLRAVIDPADRPDLTEALLEARARFARDLEAAGLGDRVERFDPARYNHSASVAENLVFGITRGAGGPGGSGPGGPLAAHPAFGQALRAVDLWDEFLDIGLSLAQRMVELFRDLPPGHEFFDRFGFFDAAALDDHRRILRQAKAKGAASLSEADQDTLRGLTLALTPARHRLGLIGESLQARIVAARSTVQATLAEAAGADGIQVHGLDPERYNPAATVRVNVLFGRVAVDRPDGEERVREVLTRVLEAQDLTGPLIDLGLDTDIGIAGRRLSGSQRQKLLVARALMKRPGLLVLSGATGALDSGAREALARGARDEMAGRALVWADSEPPDPAMTFDHVWRVSGGKVVSTPSDEVEAETEVKAPSPDEAAAPPSDDKETSAIAREAAILKRLAFFAGLDLSTLKLLAFASARVVYRDGEVVMRQDEPGDVAYVIIEGTAQVVLEVGGDETIIAERGPGDLVGELALLCEAPRTATVRAKGTLEVLRISGEVFVRLIEDNTQVGAVLTRTIAKRLETVMRQMGQGARK</sequence>
<dbReference type="PROSITE" id="PS00889">
    <property type="entry name" value="CNMP_BINDING_2"/>
    <property type="match status" value="1"/>
</dbReference>
<dbReference type="PANTHER" id="PTHR24221:SF654">
    <property type="entry name" value="ATP-BINDING CASSETTE SUB-FAMILY B MEMBER 6"/>
    <property type="match status" value="1"/>
</dbReference>
<dbReference type="CDD" id="cd00038">
    <property type="entry name" value="CAP_ED"/>
    <property type="match status" value="1"/>
</dbReference>
<dbReference type="CDD" id="cd07346">
    <property type="entry name" value="ABC_6TM_exporters"/>
    <property type="match status" value="1"/>
</dbReference>
<feature type="transmembrane region" description="Helical" evidence="6">
    <location>
        <begin position="65"/>
        <end position="87"/>
    </location>
</feature>
<dbReference type="Gene3D" id="3.40.50.300">
    <property type="entry name" value="P-loop containing nucleotide triphosphate hydrolases"/>
    <property type="match status" value="2"/>
</dbReference>